<dbReference type="Gene3D" id="3.40.50.1820">
    <property type="entry name" value="alpha/beta hydrolase"/>
    <property type="match status" value="1"/>
</dbReference>
<dbReference type="InterPro" id="IPR000073">
    <property type="entry name" value="AB_hydrolase_1"/>
</dbReference>
<evidence type="ECO:0000313" key="3">
    <source>
        <dbReference type="Proteomes" id="UP000275456"/>
    </source>
</evidence>
<dbReference type="GO" id="GO:0004177">
    <property type="term" value="F:aminopeptidase activity"/>
    <property type="evidence" value="ECO:0007669"/>
    <property type="project" value="UniProtKB-KW"/>
</dbReference>
<evidence type="ECO:0000259" key="1">
    <source>
        <dbReference type="Pfam" id="PF12697"/>
    </source>
</evidence>
<comment type="caution">
    <text evidence="2">The sequence shown here is derived from an EMBL/GenBank/DDBJ whole genome shotgun (WGS) entry which is preliminary data.</text>
</comment>
<dbReference type="InterPro" id="IPR029058">
    <property type="entry name" value="AB_hydrolase_fold"/>
</dbReference>
<dbReference type="Proteomes" id="UP000275456">
    <property type="component" value="Unassembled WGS sequence"/>
</dbReference>
<keyword evidence="2" id="KW-0645">Protease</keyword>
<name>A0A3N2APT9_9MICO</name>
<keyword evidence="2" id="KW-0031">Aminopeptidase</keyword>
<organism evidence="2 3">
    <name type="scientific">Agrococcus jenensis</name>
    <dbReference type="NCBI Taxonomy" id="46353"/>
    <lineage>
        <taxon>Bacteria</taxon>
        <taxon>Bacillati</taxon>
        <taxon>Actinomycetota</taxon>
        <taxon>Actinomycetes</taxon>
        <taxon>Micrococcales</taxon>
        <taxon>Microbacteriaceae</taxon>
        <taxon>Agrococcus</taxon>
    </lineage>
</organism>
<dbReference type="OrthoDB" id="4291328at2"/>
<dbReference type="RefSeq" id="WP_123696198.1">
    <property type="nucleotide sequence ID" value="NZ_RKHJ01000001.1"/>
</dbReference>
<feature type="domain" description="AB hydrolase-1" evidence="1">
    <location>
        <begin position="3"/>
        <end position="216"/>
    </location>
</feature>
<dbReference type="SUPFAM" id="SSF53474">
    <property type="entry name" value="alpha/beta-Hydrolases"/>
    <property type="match status" value="1"/>
</dbReference>
<proteinExistence type="predicted"/>
<dbReference type="AlphaFoldDB" id="A0A3N2APT9"/>
<dbReference type="Pfam" id="PF12697">
    <property type="entry name" value="Abhydrolase_6"/>
    <property type="match status" value="1"/>
</dbReference>
<gene>
    <name evidence="2" type="ORF">EDD26_0421</name>
</gene>
<protein>
    <submittedName>
        <fullName evidence="2">Serine aminopeptidase S33 family</fullName>
    </submittedName>
</protein>
<dbReference type="EMBL" id="RKHJ01000001">
    <property type="protein sequence ID" value="ROR65063.1"/>
    <property type="molecule type" value="Genomic_DNA"/>
</dbReference>
<dbReference type="PRINTS" id="PR00111">
    <property type="entry name" value="ABHYDROLASE"/>
</dbReference>
<reference evidence="2 3" key="1">
    <citation type="submission" date="2018-11" db="EMBL/GenBank/DDBJ databases">
        <title>Sequencing the genomes of 1000 actinobacteria strains.</title>
        <authorList>
            <person name="Klenk H.-P."/>
        </authorList>
    </citation>
    <scope>NUCLEOTIDE SEQUENCE [LARGE SCALE GENOMIC DNA]</scope>
    <source>
        <strain evidence="2 3">DSM 9580</strain>
    </source>
</reference>
<keyword evidence="2" id="KW-0378">Hydrolase</keyword>
<accession>A0A3N2APT9</accession>
<evidence type="ECO:0000313" key="2">
    <source>
        <dbReference type="EMBL" id="ROR65063.1"/>
    </source>
</evidence>
<keyword evidence="3" id="KW-1185">Reference proteome</keyword>
<sequence>MLLAIHGLGSDAGAMHGYLDGAVPAGVRVLAPDLRAHGSSTLIGEPGDFALEALAAEVADELADRRARAGDGSPVSIVGVSLGAALAASIARSGRFPLDRVALVRPAFTTEPLPPNLAIFPVLGRLLEEHRPRRALAELHRSGAWRAIAHESLAHAHGLEAQLTQPLAAERRIRLLEIPRDVAYRTGELRIPAPTVVLASPRDPVHPLHVAEAWRDELGCRMLISPARDDGEAAMFAWFRERLGSFLVGIR</sequence>